<dbReference type="PROSITE" id="PS00622">
    <property type="entry name" value="HTH_LUXR_1"/>
    <property type="match status" value="1"/>
</dbReference>
<dbReference type="SUPFAM" id="SSF46894">
    <property type="entry name" value="C-terminal effector domain of the bipartite response regulators"/>
    <property type="match status" value="1"/>
</dbReference>
<keyword evidence="6" id="KW-1185">Reference proteome</keyword>
<dbReference type="Gene3D" id="1.10.10.10">
    <property type="entry name" value="Winged helix-like DNA-binding domain superfamily/Winged helix DNA-binding domain"/>
    <property type="match status" value="1"/>
</dbReference>
<dbReference type="SUPFAM" id="SSF52540">
    <property type="entry name" value="P-loop containing nucleoside triphosphate hydrolases"/>
    <property type="match status" value="1"/>
</dbReference>
<evidence type="ECO:0000256" key="1">
    <source>
        <dbReference type="ARBA" id="ARBA00023015"/>
    </source>
</evidence>
<sequence length="830" mass="97204">MKRTGVQIIERTSIDKEMSNLFLYPLTVVHSPMGYGKTTEVRRFLQAHEVRTLWITLIESGSEEVYFWQRLCSQVMKYDELLGRQLEDLGFPQEILAFAKIIDIAMNHEFVSPVVIVIDDYHLVENKDLYHLIRLIAQEWIPNLHIVVITRELGHFDLSLFYEKRVAYLIDKAVLSFNRQEIQQFFREMGYELREDEIDAINELSGGWISMIYLILQSLKHGGTISRNSSIDELIQWNLYNELDEPVKRVLLQLSCLDHFTYAMVLHVLDEPNLPSIWKELLSENVFITFNDFTSNSYRIQNLLRDFLGEQARLAGLDLHDIRVRAGEWHMVGKDAVSAFPYFYQAGEIERILEALNQENMPYLYFTQFRLIIDLFHRLEDEHWRKYPLAYLQYLRFYALSGEAAARKHCAEQLRRMESYFKERHTHANADADSEYASRILGEINMIWVFVVFNDIEKVVYHNLKAHEYFEGGCSQIVTKRREFTMGSPHLLYAYYREQGKLRETAEYIKDHFQVLYANADGCGTGSDVVAMTEYALETGDFEHVELYAYRAFYIAQSEHQLNVTICAKFAFARYLIYSRRIEECQRLCETLENEVLRENNPILNTTFELCKAYIDVCLQRDDSIPHWINEGNMALATFPYQGLAFHYIVFGKIMLLRGEYLKLDALCEAFARHFSQYQNQLGFIHNYIHQAIARDHLQGRRASKEILYKALVIGEADHIMMPFVENAAHLLPLLRDILKDGIINKAYLNRMITHGEAYCHNLSDAQITLSKREIEVLQLLSEGNKYIEISQKLYISVATVRYHVKNIYTKLGSNNRVMAIEKAKQLNMI</sequence>
<proteinExistence type="predicted"/>
<dbReference type="Proteomes" id="UP000608420">
    <property type="component" value="Unassembled WGS sequence"/>
</dbReference>
<accession>A0ABQ1W2D6</accession>
<dbReference type="Gene3D" id="3.40.50.300">
    <property type="entry name" value="P-loop containing nucleotide triphosphate hydrolases"/>
    <property type="match status" value="1"/>
</dbReference>
<dbReference type="InterPro" id="IPR059106">
    <property type="entry name" value="WHD_MalT"/>
</dbReference>
<dbReference type="InterPro" id="IPR036388">
    <property type="entry name" value="WH-like_DNA-bd_sf"/>
</dbReference>
<gene>
    <name evidence="5" type="ORF">GCM10010913_36610</name>
</gene>
<name>A0ABQ1W2D6_9BACL</name>
<organism evidence="5 6">
    <name type="scientific">Paenibacillus aceti</name>
    <dbReference type="NCBI Taxonomy" id="1820010"/>
    <lineage>
        <taxon>Bacteria</taxon>
        <taxon>Bacillati</taxon>
        <taxon>Bacillota</taxon>
        <taxon>Bacilli</taxon>
        <taxon>Bacillales</taxon>
        <taxon>Paenibacillaceae</taxon>
        <taxon>Paenibacillus</taxon>
    </lineage>
</organism>
<keyword evidence="2" id="KW-0238">DNA-binding</keyword>
<dbReference type="Pfam" id="PF25873">
    <property type="entry name" value="WHD_MalT"/>
    <property type="match status" value="1"/>
</dbReference>
<evidence type="ECO:0000313" key="5">
    <source>
        <dbReference type="EMBL" id="GGG11459.1"/>
    </source>
</evidence>
<dbReference type="InterPro" id="IPR016032">
    <property type="entry name" value="Sig_transdc_resp-reg_C-effctor"/>
</dbReference>
<dbReference type="RefSeq" id="WP_120464361.1">
    <property type="nucleotide sequence ID" value="NZ_BMIW01000031.1"/>
</dbReference>
<dbReference type="Gene3D" id="1.25.40.10">
    <property type="entry name" value="Tetratricopeptide repeat domain"/>
    <property type="match status" value="1"/>
</dbReference>
<dbReference type="SMART" id="SM00421">
    <property type="entry name" value="HTH_LUXR"/>
    <property type="match status" value="1"/>
</dbReference>
<dbReference type="PRINTS" id="PR00038">
    <property type="entry name" value="HTHLUXR"/>
</dbReference>
<evidence type="ECO:0000256" key="2">
    <source>
        <dbReference type="ARBA" id="ARBA00023125"/>
    </source>
</evidence>
<dbReference type="PROSITE" id="PS50043">
    <property type="entry name" value="HTH_LUXR_2"/>
    <property type="match status" value="1"/>
</dbReference>
<dbReference type="EMBL" id="BMIW01000031">
    <property type="protein sequence ID" value="GGG11459.1"/>
    <property type="molecule type" value="Genomic_DNA"/>
</dbReference>
<protein>
    <recommendedName>
        <fullName evidence="4">HTH luxR-type domain-containing protein</fullName>
    </recommendedName>
</protein>
<dbReference type="InterPro" id="IPR027417">
    <property type="entry name" value="P-loop_NTPase"/>
</dbReference>
<reference evidence="6" key="1">
    <citation type="journal article" date="2019" name="Int. J. Syst. Evol. Microbiol.">
        <title>The Global Catalogue of Microorganisms (GCM) 10K type strain sequencing project: providing services to taxonomists for standard genome sequencing and annotation.</title>
        <authorList>
            <consortium name="The Broad Institute Genomics Platform"/>
            <consortium name="The Broad Institute Genome Sequencing Center for Infectious Disease"/>
            <person name="Wu L."/>
            <person name="Ma J."/>
        </authorList>
    </citation>
    <scope>NUCLEOTIDE SEQUENCE [LARGE SCALE GENOMIC DNA]</scope>
    <source>
        <strain evidence="6">CGMCC 1.15420</strain>
    </source>
</reference>
<keyword evidence="3" id="KW-0804">Transcription</keyword>
<dbReference type="Pfam" id="PF00196">
    <property type="entry name" value="GerE"/>
    <property type="match status" value="1"/>
</dbReference>
<dbReference type="InterPro" id="IPR011990">
    <property type="entry name" value="TPR-like_helical_dom_sf"/>
</dbReference>
<dbReference type="PANTHER" id="PTHR44688">
    <property type="entry name" value="DNA-BINDING TRANSCRIPTIONAL ACTIVATOR DEVR_DOSR"/>
    <property type="match status" value="1"/>
</dbReference>
<evidence type="ECO:0000313" key="6">
    <source>
        <dbReference type="Proteomes" id="UP000608420"/>
    </source>
</evidence>
<evidence type="ECO:0000259" key="4">
    <source>
        <dbReference type="PROSITE" id="PS50043"/>
    </source>
</evidence>
<keyword evidence="1" id="KW-0805">Transcription regulation</keyword>
<comment type="caution">
    <text evidence="5">The sequence shown here is derived from an EMBL/GenBank/DDBJ whole genome shotgun (WGS) entry which is preliminary data.</text>
</comment>
<dbReference type="CDD" id="cd06170">
    <property type="entry name" value="LuxR_C_like"/>
    <property type="match status" value="1"/>
</dbReference>
<feature type="domain" description="HTH luxR-type" evidence="4">
    <location>
        <begin position="763"/>
        <end position="828"/>
    </location>
</feature>
<dbReference type="InterPro" id="IPR000792">
    <property type="entry name" value="Tscrpt_reg_LuxR_C"/>
</dbReference>
<dbReference type="PANTHER" id="PTHR44688:SF16">
    <property type="entry name" value="DNA-BINDING TRANSCRIPTIONAL ACTIVATOR DEVR_DOSR"/>
    <property type="match status" value="1"/>
</dbReference>
<evidence type="ECO:0000256" key="3">
    <source>
        <dbReference type="ARBA" id="ARBA00023163"/>
    </source>
</evidence>